<dbReference type="Proteomes" id="UP001159042">
    <property type="component" value="Unassembled WGS sequence"/>
</dbReference>
<organism evidence="3 4">
    <name type="scientific">Exocentrus adspersus</name>
    <dbReference type="NCBI Taxonomy" id="1586481"/>
    <lineage>
        <taxon>Eukaryota</taxon>
        <taxon>Metazoa</taxon>
        <taxon>Ecdysozoa</taxon>
        <taxon>Arthropoda</taxon>
        <taxon>Hexapoda</taxon>
        <taxon>Insecta</taxon>
        <taxon>Pterygota</taxon>
        <taxon>Neoptera</taxon>
        <taxon>Endopterygota</taxon>
        <taxon>Coleoptera</taxon>
        <taxon>Polyphaga</taxon>
        <taxon>Cucujiformia</taxon>
        <taxon>Chrysomeloidea</taxon>
        <taxon>Cerambycidae</taxon>
        <taxon>Lamiinae</taxon>
        <taxon>Acanthocinini</taxon>
        <taxon>Exocentrus</taxon>
    </lineage>
</organism>
<evidence type="ECO:0000313" key="4">
    <source>
        <dbReference type="Proteomes" id="UP001159042"/>
    </source>
</evidence>
<reference evidence="3 4" key="1">
    <citation type="journal article" date="2023" name="Insect Mol. Biol.">
        <title>Genome sequencing provides insights into the evolution of gene families encoding plant cell wall-degrading enzymes in longhorned beetles.</title>
        <authorList>
            <person name="Shin N.R."/>
            <person name="Okamura Y."/>
            <person name="Kirsch R."/>
            <person name="Pauchet Y."/>
        </authorList>
    </citation>
    <scope>NUCLEOTIDE SEQUENCE [LARGE SCALE GENOMIC DNA]</scope>
    <source>
        <strain evidence="3">EAD_L_NR</strain>
    </source>
</reference>
<dbReference type="Pfam" id="PF12799">
    <property type="entry name" value="LRR_4"/>
    <property type="match status" value="1"/>
</dbReference>
<keyword evidence="4" id="KW-1185">Reference proteome</keyword>
<proteinExistence type="predicted"/>
<gene>
    <name evidence="3" type="ORF">NQ315_010908</name>
</gene>
<dbReference type="PROSITE" id="PS51450">
    <property type="entry name" value="LRR"/>
    <property type="match status" value="1"/>
</dbReference>
<dbReference type="AlphaFoldDB" id="A0AAV8VQC3"/>
<accession>A0AAV8VQC3</accession>
<evidence type="ECO:0000256" key="2">
    <source>
        <dbReference type="ARBA" id="ARBA00022737"/>
    </source>
</evidence>
<dbReference type="InterPro" id="IPR001611">
    <property type="entry name" value="Leu-rich_rpt"/>
</dbReference>
<comment type="caution">
    <text evidence="3">The sequence shown here is derived from an EMBL/GenBank/DDBJ whole genome shotgun (WGS) entry which is preliminary data.</text>
</comment>
<evidence type="ECO:0000256" key="1">
    <source>
        <dbReference type="ARBA" id="ARBA00022614"/>
    </source>
</evidence>
<dbReference type="SUPFAM" id="SSF52075">
    <property type="entry name" value="Outer arm dynein light chain 1"/>
    <property type="match status" value="1"/>
</dbReference>
<sequence length="48" mass="5580">MLHTPKYLEVLDLSENPISKFPPTLQQVHKLTSLYLNNTDFENLTAHK</sequence>
<protein>
    <submittedName>
        <fullName evidence="3">Uncharacterized protein</fullName>
    </submittedName>
</protein>
<dbReference type="InterPro" id="IPR032675">
    <property type="entry name" value="LRR_dom_sf"/>
</dbReference>
<evidence type="ECO:0000313" key="3">
    <source>
        <dbReference type="EMBL" id="KAJ8916040.1"/>
    </source>
</evidence>
<name>A0AAV8VQC3_9CUCU</name>
<dbReference type="EMBL" id="JANEYG010000046">
    <property type="protein sequence ID" value="KAJ8916040.1"/>
    <property type="molecule type" value="Genomic_DNA"/>
</dbReference>
<keyword evidence="1" id="KW-0433">Leucine-rich repeat</keyword>
<dbReference type="InterPro" id="IPR025875">
    <property type="entry name" value="Leu-rich_rpt_4"/>
</dbReference>
<keyword evidence="2" id="KW-0677">Repeat</keyword>
<dbReference type="Gene3D" id="3.80.10.10">
    <property type="entry name" value="Ribonuclease Inhibitor"/>
    <property type="match status" value="1"/>
</dbReference>